<dbReference type="AlphaFoldDB" id="A0A0B1SVZ4"/>
<name>A0A0B1SVZ4_OESDE</name>
<evidence type="ECO:0000313" key="1">
    <source>
        <dbReference type="EMBL" id="KHJ87657.1"/>
    </source>
</evidence>
<proteinExistence type="predicted"/>
<accession>A0A0B1SVZ4</accession>
<dbReference type="InterPro" id="IPR016024">
    <property type="entry name" value="ARM-type_fold"/>
</dbReference>
<evidence type="ECO:0000313" key="2">
    <source>
        <dbReference type="Proteomes" id="UP000053660"/>
    </source>
</evidence>
<protein>
    <recommendedName>
        <fullName evidence="3">HEAT repeat protein</fullName>
    </recommendedName>
</protein>
<gene>
    <name evidence="1" type="ORF">OESDEN_12564</name>
</gene>
<dbReference type="OrthoDB" id="10057956at2759"/>
<keyword evidence="2" id="KW-1185">Reference proteome</keyword>
<evidence type="ECO:0008006" key="3">
    <source>
        <dbReference type="Google" id="ProtNLM"/>
    </source>
</evidence>
<organism evidence="1 2">
    <name type="scientific">Oesophagostomum dentatum</name>
    <name type="common">Nodular worm</name>
    <dbReference type="NCBI Taxonomy" id="61180"/>
    <lineage>
        <taxon>Eukaryota</taxon>
        <taxon>Metazoa</taxon>
        <taxon>Ecdysozoa</taxon>
        <taxon>Nematoda</taxon>
        <taxon>Chromadorea</taxon>
        <taxon>Rhabditida</taxon>
        <taxon>Rhabditina</taxon>
        <taxon>Rhabditomorpha</taxon>
        <taxon>Strongyloidea</taxon>
        <taxon>Strongylidae</taxon>
        <taxon>Oesophagostomum</taxon>
    </lineage>
</organism>
<sequence>MNGLARILLKFANQVGDDQRALIIQTVQAGHLVGDTVYQLAATLRPEMGLLDDLSLSKWKNETARCQTIMKLILHPPTRADVSDLIAAVLLSPCVKLGSFVDVIDLLSEKELKEYLVSMCRFLADRRRAPLSDLQRLISKLHGRLDLADMAKILDSCFSRLLDSPCLLEELCKAYGQDCLNHPALSDIHDRLAVEITKAVSHSDWEIRDTVVEIAAAVPCFRPMLGPLIPLVRFDPSPYVRAAALRCLILDSKYHQDELPQLCESVVLLDADAEPRLVAIRHLQSDVAKNIQHIFRILPKAIEDTDDEVRRIMVDMCPVLLAVEEYAADTVKELQEWTEDVEIGAAVRAVLGEAPAEKPNPVEHILAEMMSALRVNIDDTIDCY</sequence>
<dbReference type="EMBL" id="KN557296">
    <property type="protein sequence ID" value="KHJ87657.1"/>
    <property type="molecule type" value="Genomic_DNA"/>
</dbReference>
<dbReference type="Gene3D" id="1.25.10.10">
    <property type="entry name" value="Leucine-rich Repeat Variant"/>
    <property type="match status" value="1"/>
</dbReference>
<reference evidence="1 2" key="1">
    <citation type="submission" date="2014-03" db="EMBL/GenBank/DDBJ databases">
        <title>Draft genome of the hookworm Oesophagostomum dentatum.</title>
        <authorList>
            <person name="Mitreva M."/>
        </authorList>
    </citation>
    <scope>NUCLEOTIDE SEQUENCE [LARGE SCALE GENOMIC DNA]</scope>
    <source>
        <strain evidence="1 2">OD-Hann</strain>
    </source>
</reference>
<dbReference type="SUPFAM" id="SSF48371">
    <property type="entry name" value="ARM repeat"/>
    <property type="match status" value="1"/>
</dbReference>
<dbReference type="Proteomes" id="UP000053660">
    <property type="component" value="Unassembled WGS sequence"/>
</dbReference>
<dbReference type="InterPro" id="IPR011989">
    <property type="entry name" value="ARM-like"/>
</dbReference>